<feature type="region of interest" description="Disordered" evidence="1">
    <location>
        <begin position="126"/>
        <end position="158"/>
    </location>
</feature>
<organism evidence="2 3">
    <name type="scientific">Thalassiosira oceanica</name>
    <name type="common">Marine diatom</name>
    <dbReference type="NCBI Taxonomy" id="159749"/>
    <lineage>
        <taxon>Eukaryota</taxon>
        <taxon>Sar</taxon>
        <taxon>Stramenopiles</taxon>
        <taxon>Ochrophyta</taxon>
        <taxon>Bacillariophyta</taxon>
        <taxon>Coscinodiscophyceae</taxon>
        <taxon>Thalassiosirophycidae</taxon>
        <taxon>Thalassiosirales</taxon>
        <taxon>Thalassiosiraceae</taxon>
        <taxon>Thalassiosira</taxon>
    </lineage>
</organism>
<dbReference type="EMBL" id="AGNL01010076">
    <property type="protein sequence ID" value="EJK69434.1"/>
    <property type="molecule type" value="Genomic_DNA"/>
</dbReference>
<comment type="caution">
    <text evidence="2">The sequence shown here is derived from an EMBL/GenBank/DDBJ whole genome shotgun (WGS) entry which is preliminary data.</text>
</comment>
<sequence length="211" mass="23293">MTGTALNLLVSAFAYLPQSYLDDFHIESRVHTHLERVAFASFPPLLLPVVPQLVQQALPPVVPDGEVAAPGTEVDSPDVLERRLRRRPVAEDSPRRDVQQLEAVVLPPRRHRQYLPVGAELHEVGRRRQVHHGLERRTVRRREGEAAPRPPRRAGGPAVVQVDHAALGPDRQEAVGRGEGGGYRAVLVVEALDAPPAADVPPEERERENTS</sequence>
<name>K0SWU3_THAOC</name>
<protein>
    <submittedName>
        <fullName evidence="2">Uncharacterized protein</fullName>
    </submittedName>
</protein>
<evidence type="ECO:0000256" key="1">
    <source>
        <dbReference type="SAM" id="MobiDB-lite"/>
    </source>
</evidence>
<feature type="compositionally biased region" description="Basic and acidic residues" evidence="1">
    <location>
        <begin position="126"/>
        <end position="146"/>
    </location>
</feature>
<accession>K0SWU3</accession>
<evidence type="ECO:0000313" key="2">
    <source>
        <dbReference type="EMBL" id="EJK69434.1"/>
    </source>
</evidence>
<reference evidence="2 3" key="1">
    <citation type="journal article" date="2012" name="Genome Biol.">
        <title>Genome and low-iron response of an oceanic diatom adapted to chronic iron limitation.</title>
        <authorList>
            <person name="Lommer M."/>
            <person name="Specht M."/>
            <person name="Roy A.S."/>
            <person name="Kraemer L."/>
            <person name="Andreson R."/>
            <person name="Gutowska M.A."/>
            <person name="Wolf J."/>
            <person name="Bergner S.V."/>
            <person name="Schilhabel M.B."/>
            <person name="Klostermeier U.C."/>
            <person name="Beiko R.G."/>
            <person name="Rosenstiel P."/>
            <person name="Hippler M."/>
            <person name="Laroche J."/>
        </authorList>
    </citation>
    <scope>NUCLEOTIDE SEQUENCE [LARGE SCALE GENOMIC DNA]</scope>
    <source>
        <strain evidence="2 3">CCMP1005</strain>
    </source>
</reference>
<keyword evidence="3" id="KW-1185">Reference proteome</keyword>
<proteinExistence type="predicted"/>
<dbReference type="Proteomes" id="UP000266841">
    <property type="component" value="Unassembled WGS sequence"/>
</dbReference>
<gene>
    <name evidence="2" type="ORF">THAOC_09310</name>
</gene>
<evidence type="ECO:0000313" key="3">
    <source>
        <dbReference type="Proteomes" id="UP000266841"/>
    </source>
</evidence>
<dbReference type="AlphaFoldDB" id="K0SWU3"/>